<reference evidence="2 3" key="1">
    <citation type="submission" date="2018-12" db="EMBL/GenBank/DDBJ databases">
        <authorList>
            <person name="Yang E."/>
        </authorList>
    </citation>
    <scope>NUCLEOTIDE SEQUENCE [LARGE SCALE GENOMIC DNA]</scope>
    <source>
        <strain evidence="2 3">SOD</strain>
    </source>
</reference>
<protein>
    <recommendedName>
        <fullName evidence="4">Conjugal transfer protein TraM</fullName>
    </recommendedName>
</protein>
<dbReference type="Proteomes" id="UP000278085">
    <property type="component" value="Unassembled WGS sequence"/>
</dbReference>
<evidence type="ECO:0000313" key="3">
    <source>
        <dbReference type="Proteomes" id="UP000278085"/>
    </source>
</evidence>
<keyword evidence="1" id="KW-1133">Transmembrane helix</keyword>
<sequence length="221" mass="24912">MFSEILDRLHQTHDAVDPGLRQEKERKHVQLIAGASVKLNFILVGTVALLAVSNLFLGWHAAHPDRQYFAADNGRIFPMIPMSQPYRKTADVIQYAKDNVTRSFTMDFLNWRQQLEDVRPGYTRDGFKSFLEALKASGVLETVKEKRMNMSISAGTGVLTKEGTENGVYQWIVELPIEVRLEGQTTRLPAQRFLTTVRIERVPTLDSIEGIGIGQLVTSPL</sequence>
<dbReference type="EMBL" id="RXLQ01000030">
    <property type="protein sequence ID" value="RSZ55263.1"/>
    <property type="molecule type" value="Genomic_DNA"/>
</dbReference>
<dbReference type="AlphaFoldDB" id="A0A430HCL9"/>
<dbReference type="CDD" id="cd16385">
    <property type="entry name" value="IcmL"/>
    <property type="match status" value="1"/>
</dbReference>
<keyword evidence="1" id="KW-0472">Membrane</keyword>
<accession>A0A430HCL9</accession>
<keyword evidence="1" id="KW-0812">Transmembrane</keyword>
<gene>
    <name evidence="2" type="ORF">EJB06_30425</name>
</gene>
<dbReference type="OrthoDB" id="6367129at2"/>
<organism evidence="2 3">
    <name type="scientific">Massilia atriviolacea</name>
    <dbReference type="NCBI Taxonomy" id="2495579"/>
    <lineage>
        <taxon>Bacteria</taxon>
        <taxon>Pseudomonadati</taxon>
        <taxon>Pseudomonadota</taxon>
        <taxon>Betaproteobacteria</taxon>
        <taxon>Burkholderiales</taxon>
        <taxon>Oxalobacteraceae</taxon>
        <taxon>Telluria group</taxon>
        <taxon>Massilia</taxon>
    </lineage>
</organism>
<proteinExistence type="predicted"/>
<name>A0A430HCL9_9BURK</name>
<comment type="caution">
    <text evidence="2">The sequence shown here is derived from an EMBL/GenBank/DDBJ whole genome shotgun (WGS) entry which is preliminary data.</text>
</comment>
<dbReference type="InterPro" id="IPR021055">
    <property type="entry name" value="T4BSS_IcmL/DotI"/>
</dbReference>
<dbReference type="Pfam" id="PF11393">
    <property type="entry name" value="T4BSS_DotI_IcmL"/>
    <property type="match status" value="1"/>
</dbReference>
<evidence type="ECO:0008006" key="4">
    <source>
        <dbReference type="Google" id="ProtNLM"/>
    </source>
</evidence>
<evidence type="ECO:0000313" key="2">
    <source>
        <dbReference type="EMBL" id="RSZ55263.1"/>
    </source>
</evidence>
<feature type="transmembrane region" description="Helical" evidence="1">
    <location>
        <begin position="39"/>
        <end position="59"/>
    </location>
</feature>
<evidence type="ECO:0000256" key="1">
    <source>
        <dbReference type="SAM" id="Phobius"/>
    </source>
</evidence>
<keyword evidence="3" id="KW-1185">Reference proteome</keyword>